<evidence type="ECO:0000313" key="1">
    <source>
        <dbReference type="EMBL" id="GAA3201672.1"/>
    </source>
</evidence>
<dbReference type="EMBL" id="BAAAUV010000003">
    <property type="protein sequence ID" value="GAA3201672.1"/>
    <property type="molecule type" value="Genomic_DNA"/>
</dbReference>
<comment type="caution">
    <text evidence="1">The sequence shown here is derived from an EMBL/GenBank/DDBJ whole genome shotgun (WGS) entry which is preliminary data.</text>
</comment>
<accession>A0ABP6Q340</accession>
<dbReference type="Proteomes" id="UP001501237">
    <property type="component" value="Unassembled WGS sequence"/>
</dbReference>
<gene>
    <name evidence="1" type="ORF">GCM10010468_14980</name>
</gene>
<proteinExistence type="predicted"/>
<reference evidence="2" key="1">
    <citation type="journal article" date="2019" name="Int. J. Syst. Evol. Microbiol.">
        <title>The Global Catalogue of Microorganisms (GCM) 10K type strain sequencing project: providing services to taxonomists for standard genome sequencing and annotation.</title>
        <authorList>
            <consortium name="The Broad Institute Genomics Platform"/>
            <consortium name="The Broad Institute Genome Sequencing Center for Infectious Disease"/>
            <person name="Wu L."/>
            <person name="Ma J."/>
        </authorList>
    </citation>
    <scope>NUCLEOTIDE SEQUENCE [LARGE SCALE GENOMIC DNA]</scope>
    <source>
        <strain evidence="2">JCM 9377</strain>
    </source>
</reference>
<organism evidence="1 2">
    <name type="scientific">Actinocorallia longicatena</name>
    <dbReference type="NCBI Taxonomy" id="111803"/>
    <lineage>
        <taxon>Bacteria</taxon>
        <taxon>Bacillati</taxon>
        <taxon>Actinomycetota</taxon>
        <taxon>Actinomycetes</taxon>
        <taxon>Streptosporangiales</taxon>
        <taxon>Thermomonosporaceae</taxon>
        <taxon>Actinocorallia</taxon>
    </lineage>
</organism>
<keyword evidence="2" id="KW-1185">Reference proteome</keyword>
<evidence type="ECO:0008006" key="3">
    <source>
        <dbReference type="Google" id="ProtNLM"/>
    </source>
</evidence>
<evidence type="ECO:0000313" key="2">
    <source>
        <dbReference type="Proteomes" id="UP001501237"/>
    </source>
</evidence>
<protein>
    <recommendedName>
        <fullName evidence="3">Restriction system protein</fullName>
    </recommendedName>
</protein>
<name>A0ABP6Q340_9ACTN</name>
<sequence length="497" mass="54238">MASSFPHEARVVQFSKPPDDRSNRICVAVPAWAYRVTAPVLPRRGLDLFEKVVLGLCQSGLREPAAIGARIGLHPMLCRHIIDQARYRGLLEPAGELTAPGLHALRTGSVAEETSWSVRYVFQSPDDGDLWPRTTGELTEAPTVWRRGDRIGVRTGTHGRPDDVEATLFPAGDRLPTRPRPLQIVEVARLDQIARERNRIRELEQVSGLAAAPQPEAARLAPDPDSQVLSRVSFVDGPEPVLLLAFAEISSDGALVARDPFGGETSAMLKELLEGRIRADEQLAADVAGLARDTAEHRKKKFTEASRDIDTLLENELTVEFGHRIRRVGDTLNMMKNVDKALLENQLKPVAQVSYQLYEVLFRELVVAFPPPSHLGSTASATSSAVVDKAALEIGFQSVPSLFRVDLGQCFRNLNADKNLFLKEAGVLACAAAPAHSPAHPLYALAQSRPDLLSDLATLGQLRNRAAHADGEPATAEDARWCRDLAALAVRTLLLLP</sequence>